<dbReference type="PANTHER" id="PTHR30154">
    <property type="entry name" value="LEUCINE-RESPONSIVE REGULATORY PROTEIN"/>
    <property type="match status" value="1"/>
</dbReference>
<dbReference type="InterPro" id="IPR019888">
    <property type="entry name" value="Tscrpt_reg_AsnC-like"/>
</dbReference>
<organism evidence="1 2">
    <name type="scientific">Ferroplasma acidiphilum</name>
    <dbReference type="NCBI Taxonomy" id="74969"/>
    <lineage>
        <taxon>Archaea</taxon>
        <taxon>Methanobacteriati</taxon>
        <taxon>Thermoplasmatota</taxon>
        <taxon>Thermoplasmata</taxon>
        <taxon>Thermoplasmatales</taxon>
        <taxon>Ferroplasmaceae</taxon>
        <taxon>Ferroplasma</taxon>
    </lineage>
</organism>
<sequence length="258" mass="29614">MHMDEMDSSILVNIIKNPRQTLTELGSKLELSEQVIYYRLKNMKFKSIIEKYFLRINYEKLGMKSVYLAFENDAPYPEPVNAKIMCLEKITVYGLSGKEEELNDRIENLCSYLGKPFMRYEAPVSGKKFELSALDKEILDELSKDPLASAVNIADRLERKSSTVKRRIDYMLENGIISIIPKINLRMVNIVLIAIFSSTIEEFSSIIDSRLLIAYSPGSGFAITITDSLESAKKLIDNIRKKDKNAEVMVVYDYDFYP</sequence>
<evidence type="ECO:0000313" key="1">
    <source>
        <dbReference type="EMBL" id="ARD84219.1"/>
    </source>
</evidence>
<evidence type="ECO:0000313" key="2">
    <source>
        <dbReference type="Proteomes" id="UP000192050"/>
    </source>
</evidence>
<dbReference type="Proteomes" id="UP000192050">
    <property type="component" value="Chromosome"/>
</dbReference>
<dbReference type="InterPro" id="IPR036390">
    <property type="entry name" value="WH_DNA-bd_sf"/>
</dbReference>
<reference evidence="1 2" key="1">
    <citation type="submission" date="2011-10" db="EMBL/GenBank/DDBJ databases">
        <title>Metabolic and evolutionary patterns in the extreme acidophile Ferroplasma acidiphilum.</title>
        <authorList>
            <person name="Golyshina O.V."/>
            <person name="Kozyavkin S.A."/>
            <person name="Tatusov R.L."/>
            <person name="Slesarev A.I."/>
            <person name="Golyshin P.N."/>
        </authorList>
    </citation>
    <scope>NUCLEOTIDE SEQUENCE [LARGE SCALE GENOMIC DNA]</scope>
    <source>
        <strain evidence="2">Y</strain>
    </source>
</reference>
<name>A0A1V0N283_9ARCH</name>
<dbReference type="Gene3D" id="1.10.10.10">
    <property type="entry name" value="Winged helix-like DNA-binding domain superfamily/Winged helix DNA-binding domain"/>
    <property type="match status" value="2"/>
</dbReference>
<proteinExistence type="predicted"/>
<evidence type="ECO:0008006" key="3">
    <source>
        <dbReference type="Google" id="ProtNLM"/>
    </source>
</evidence>
<protein>
    <recommendedName>
        <fullName evidence="3">Winged helix-turn-helix transcriptional regulator</fullName>
    </recommendedName>
</protein>
<dbReference type="PANTHER" id="PTHR30154:SF34">
    <property type="entry name" value="TRANSCRIPTIONAL REGULATOR AZLB"/>
    <property type="match status" value="1"/>
</dbReference>
<dbReference type="GO" id="GO:0005829">
    <property type="term" value="C:cytosol"/>
    <property type="evidence" value="ECO:0007669"/>
    <property type="project" value="TreeGrafter"/>
</dbReference>
<dbReference type="EMBL" id="CP015363">
    <property type="protein sequence ID" value="ARD84219.1"/>
    <property type="molecule type" value="Genomic_DNA"/>
</dbReference>
<dbReference type="KEGG" id="fai:FAD_0297"/>
<dbReference type="GO" id="GO:0043200">
    <property type="term" value="P:response to amino acid"/>
    <property type="evidence" value="ECO:0007669"/>
    <property type="project" value="TreeGrafter"/>
</dbReference>
<accession>A0A1V0N283</accession>
<dbReference type="Pfam" id="PF13412">
    <property type="entry name" value="HTH_24"/>
    <property type="match status" value="2"/>
</dbReference>
<dbReference type="SMART" id="SM00344">
    <property type="entry name" value="HTH_ASNC"/>
    <property type="match status" value="1"/>
</dbReference>
<dbReference type="SUPFAM" id="SSF46785">
    <property type="entry name" value="Winged helix' DNA-binding domain"/>
    <property type="match status" value="2"/>
</dbReference>
<keyword evidence="2" id="KW-1185">Reference proteome</keyword>
<dbReference type="AlphaFoldDB" id="A0A1V0N283"/>
<dbReference type="InterPro" id="IPR036388">
    <property type="entry name" value="WH-like_DNA-bd_sf"/>
</dbReference>
<dbReference type="GO" id="GO:0043565">
    <property type="term" value="F:sequence-specific DNA binding"/>
    <property type="evidence" value="ECO:0007669"/>
    <property type="project" value="TreeGrafter"/>
</dbReference>
<gene>
    <name evidence="1" type="ORF">FAD_0297</name>
</gene>